<evidence type="ECO:0000313" key="11">
    <source>
        <dbReference type="Proteomes" id="UP000225277"/>
    </source>
</evidence>
<dbReference type="OrthoDB" id="10250504at2759"/>
<accession>A0A2D3UVN0</accession>
<dbReference type="InterPro" id="IPR036898">
    <property type="entry name" value="RNA_pol_Rpb7-like_N_sf"/>
</dbReference>
<dbReference type="GO" id="GO:0005736">
    <property type="term" value="C:RNA polymerase I complex"/>
    <property type="evidence" value="ECO:0007669"/>
    <property type="project" value="UniProtKB-ARBA"/>
</dbReference>
<keyword evidence="5 7" id="KW-0804">Transcription</keyword>
<evidence type="ECO:0000313" key="10">
    <source>
        <dbReference type="EMBL" id="CZT16177.1"/>
    </source>
</evidence>
<dbReference type="RefSeq" id="XP_023623070.1">
    <property type="nucleotide sequence ID" value="XM_023767302.1"/>
</dbReference>
<protein>
    <recommendedName>
        <fullName evidence="7">DNA-directed RNA polymerase subunit</fullName>
    </recommendedName>
</protein>
<dbReference type="InterPro" id="IPR041178">
    <property type="entry name" value="RPA43_OB"/>
</dbReference>
<dbReference type="PANTHER" id="PTHR12709:SF5">
    <property type="entry name" value="DNA-DIRECTED RNA POLYMERASE I SUBUNIT RPA43"/>
    <property type="match status" value="1"/>
</dbReference>
<gene>
    <name evidence="10" type="ORF">RCC_02019</name>
</gene>
<organism evidence="10 11">
    <name type="scientific">Ramularia collo-cygni</name>
    <dbReference type="NCBI Taxonomy" id="112498"/>
    <lineage>
        <taxon>Eukaryota</taxon>
        <taxon>Fungi</taxon>
        <taxon>Dikarya</taxon>
        <taxon>Ascomycota</taxon>
        <taxon>Pezizomycotina</taxon>
        <taxon>Dothideomycetes</taxon>
        <taxon>Dothideomycetidae</taxon>
        <taxon>Mycosphaerellales</taxon>
        <taxon>Mycosphaerellaceae</taxon>
        <taxon>Ramularia</taxon>
    </lineage>
</organism>
<dbReference type="Proteomes" id="UP000225277">
    <property type="component" value="Unassembled WGS sequence"/>
</dbReference>
<evidence type="ECO:0000256" key="5">
    <source>
        <dbReference type="ARBA" id="ARBA00023163"/>
    </source>
</evidence>
<evidence type="ECO:0000256" key="1">
    <source>
        <dbReference type="ARBA" id="ARBA00004604"/>
    </source>
</evidence>
<evidence type="ECO:0000256" key="7">
    <source>
        <dbReference type="RuleBase" id="RU369086"/>
    </source>
</evidence>
<dbReference type="AlphaFoldDB" id="A0A2D3UVN0"/>
<dbReference type="FunFam" id="3.30.1490.120:FF:000004">
    <property type="entry name" value="RNA polymerase I subunit Rpa43"/>
    <property type="match status" value="1"/>
</dbReference>
<dbReference type="CDD" id="cd04328">
    <property type="entry name" value="RNAP_I_Rpa43_N"/>
    <property type="match status" value="1"/>
</dbReference>
<keyword evidence="3 7" id="KW-0240">DNA-directed RNA polymerase</keyword>
<keyword evidence="6 7" id="KW-0539">Nucleus</keyword>
<dbReference type="PANTHER" id="PTHR12709">
    <property type="entry name" value="DNA-DIRECTED RNA POLYMERASE II, III"/>
    <property type="match status" value="1"/>
</dbReference>
<dbReference type="STRING" id="112498.A0A2D3UVN0"/>
<name>A0A2D3UVN0_9PEZI</name>
<dbReference type="InterPro" id="IPR041901">
    <property type="entry name" value="RNAP_I_Rpa43_N"/>
</dbReference>
<dbReference type="GO" id="GO:0006362">
    <property type="term" value="P:transcription elongation by RNA polymerase I"/>
    <property type="evidence" value="ECO:0007669"/>
    <property type="project" value="UniProtKB-ARBA"/>
</dbReference>
<evidence type="ECO:0000256" key="3">
    <source>
        <dbReference type="ARBA" id="ARBA00022478"/>
    </source>
</evidence>
<dbReference type="Gene3D" id="2.40.50.1060">
    <property type="match status" value="1"/>
</dbReference>
<feature type="compositionally biased region" description="Low complexity" evidence="8">
    <location>
        <begin position="1"/>
        <end position="11"/>
    </location>
</feature>
<evidence type="ECO:0000256" key="8">
    <source>
        <dbReference type="SAM" id="MobiDB-lite"/>
    </source>
</evidence>
<dbReference type="GO" id="GO:0006361">
    <property type="term" value="P:transcription initiation at RNA polymerase I promoter"/>
    <property type="evidence" value="ECO:0007669"/>
    <property type="project" value="UniProtKB-ARBA"/>
</dbReference>
<comment type="subcellular location">
    <subcellularLocation>
        <location evidence="1">Nucleus</location>
        <location evidence="1">Nucleolus</location>
    </subcellularLocation>
</comment>
<keyword evidence="11" id="KW-1185">Reference proteome</keyword>
<evidence type="ECO:0000256" key="4">
    <source>
        <dbReference type="ARBA" id="ARBA00022553"/>
    </source>
</evidence>
<dbReference type="GeneID" id="35597242"/>
<reference evidence="10 11" key="1">
    <citation type="submission" date="2016-03" db="EMBL/GenBank/DDBJ databases">
        <authorList>
            <person name="Ploux O."/>
        </authorList>
    </citation>
    <scope>NUCLEOTIDE SEQUENCE [LARGE SCALE GENOMIC DNA]</scope>
    <source>
        <strain evidence="10 11">URUG2</strain>
    </source>
</reference>
<keyword evidence="4" id="KW-0597">Phosphoprotein</keyword>
<dbReference type="Pfam" id="PF17875">
    <property type="entry name" value="RPA43_OB"/>
    <property type="match status" value="1"/>
</dbReference>
<comment type="function">
    <text evidence="7">DNA-dependent RNA polymerase which catalyzes the transcription of DNA into RNA using the four ribonucleoside triphosphates as substrates.</text>
</comment>
<dbReference type="Gene3D" id="3.30.1490.120">
    <property type="entry name" value="RNA polymerase Rpb7-like, N-terminal domain"/>
    <property type="match status" value="1"/>
</dbReference>
<proteinExistence type="inferred from homology"/>
<evidence type="ECO:0000259" key="9">
    <source>
        <dbReference type="Pfam" id="PF17875"/>
    </source>
</evidence>
<dbReference type="EMBL" id="FJUY01000002">
    <property type="protein sequence ID" value="CZT16177.1"/>
    <property type="molecule type" value="Genomic_DNA"/>
</dbReference>
<feature type="domain" description="RPA43 OB" evidence="9">
    <location>
        <begin position="117"/>
        <end position="160"/>
    </location>
</feature>
<evidence type="ECO:0000256" key="6">
    <source>
        <dbReference type="ARBA" id="ARBA00023242"/>
    </source>
</evidence>
<sequence length="201" mass="21811">MAKSSSKTDAASSKKKSSKSQKSPPSSPFHTLTTSLYVSLSPCSNNFPIEGLCAEHISPHLLTYYAPFNGVLLAFSNPRISETPDEAPSSDTVLAKSINEYAVTYVWLTADFLVFRPEKGTVLEGAVNVVNEGMVGLICYNYFNVAVPREQLPKGLMWDGEGWLAGEERVEVGRKVKAKVLDFEASGTEGLSISATLAEPW</sequence>
<evidence type="ECO:0000256" key="2">
    <source>
        <dbReference type="ARBA" id="ARBA00005930"/>
    </source>
</evidence>
<dbReference type="InterPro" id="IPR045113">
    <property type="entry name" value="Rpb7-like"/>
</dbReference>
<feature type="region of interest" description="Disordered" evidence="8">
    <location>
        <begin position="1"/>
        <end position="29"/>
    </location>
</feature>
<comment type="similarity">
    <text evidence="2">Belongs to the eukaryotic RPA43 RNA polymerase subunit family.</text>
</comment>